<evidence type="ECO:0000256" key="1">
    <source>
        <dbReference type="SAM" id="Phobius"/>
    </source>
</evidence>
<gene>
    <name evidence="2" type="ORF">HYDPIDRAFT_42883</name>
</gene>
<evidence type="ECO:0000313" key="2">
    <source>
        <dbReference type="EMBL" id="KIJ61102.1"/>
    </source>
</evidence>
<dbReference type="InterPro" id="IPR027948">
    <property type="entry name" value="DUF4436"/>
</dbReference>
<dbReference type="HOGENOM" id="CLU_042081_0_0_1"/>
<keyword evidence="1" id="KW-0472">Membrane</keyword>
<sequence length="462" mass="50301">MGGTKPIDRPRGKDDVPRATGGIVQIHNFTLLAIAIIFSLFFILALSCAFFGDDEDEPYFKSVLNEVAQTSPGIVLLGENVDVDVDEPSITIRWSVIGCGDGYVLDGSSGIHESSSCGLPSMYLQIYVDSSPDPTAVYDPSQLPFVRQTGRRRNIQNLVQFDSDHTLDVHEDRLYPFDTYVLTSTLRAVDASNATVPISKLTTIDQVSSFLVASSDLDSYGTTANGTQVPSRDIDLRVQRPGQARAFTLLLFGLSWMLTHVTFGHVILAKKHKEVKPILKHLVSAFAIVLAIPQLRNAMPDAPGFDGVLIDCIGFFPQMILSTFSVLTLLLLIMLREFDSMNDKPLVIGVTAARSLIAPAPASPKEPPTPTSPLKPLILGAKQKITVSTTLEHGDLISEKRELKGDYVFPPRSSGSSGSSTIHHRSRSSRSFFAVTAFGGRPGSVYGHQLSRSSTLRSVKER</sequence>
<dbReference type="AlphaFoldDB" id="A0A0C9WBT8"/>
<name>A0A0C9WBT8_9AGAM</name>
<dbReference type="OrthoDB" id="2117972at2759"/>
<feature type="transmembrane region" description="Helical" evidence="1">
    <location>
        <begin position="246"/>
        <end position="266"/>
    </location>
</feature>
<keyword evidence="3" id="KW-1185">Reference proteome</keyword>
<protein>
    <recommendedName>
        <fullName evidence="4">Transmembrane protein</fullName>
    </recommendedName>
</protein>
<proteinExistence type="predicted"/>
<evidence type="ECO:0000313" key="3">
    <source>
        <dbReference type="Proteomes" id="UP000053820"/>
    </source>
</evidence>
<keyword evidence="1" id="KW-1133">Transmembrane helix</keyword>
<dbReference type="Proteomes" id="UP000053820">
    <property type="component" value="Unassembled WGS sequence"/>
</dbReference>
<organism evidence="2 3">
    <name type="scientific">Hydnomerulius pinastri MD-312</name>
    <dbReference type="NCBI Taxonomy" id="994086"/>
    <lineage>
        <taxon>Eukaryota</taxon>
        <taxon>Fungi</taxon>
        <taxon>Dikarya</taxon>
        <taxon>Basidiomycota</taxon>
        <taxon>Agaricomycotina</taxon>
        <taxon>Agaricomycetes</taxon>
        <taxon>Agaricomycetidae</taxon>
        <taxon>Boletales</taxon>
        <taxon>Boletales incertae sedis</taxon>
        <taxon>Leucogyrophana</taxon>
    </lineage>
</organism>
<reference evidence="2 3" key="1">
    <citation type="submission" date="2014-04" db="EMBL/GenBank/DDBJ databases">
        <title>Evolutionary Origins and Diversification of the Mycorrhizal Mutualists.</title>
        <authorList>
            <consortium name="DOE Joint Genome Institute"/>
            <consortium name="Mycorrhizal Genomics Consortium"/>
            <person name="Kohler A."/>
            <person name="Kuo A."/>
            <person name="Nagy L.G."/>
            <person name="Floudas D."/>
            <person name="Copeland A."/>
            <person name="Barry K.W."/>
            <person name="Cichocki N."/>
            <person name="Veneault-Fourrey C."/>
            <person name="LaButti K."/>
            <person name="Lindquist E.A."/>
            <person name="Lipzen A."/>
            <person name="Lundell T."/>
            <person name="Morin E."/>
            <person name="Murat C."/>
            <person name="Riley R."/>
            <person name="Ohm R."/>
            <person name="Sun H."/>
            <person name="Tunlid A."/>
            <person name="Henrissat B."/>
            <person name="Grigoriev I.V."/>
            <person name="Hibbett D.S."/>
            <person name="Martin F."/>
        </authorList>
    </citation>
    <scope>NUCLEOTIDE SEQUENCE [LARGE SCALE GENOMIC DNA]</scope>
    <source>
        <strain evidence="2 3">MD-312</strain>
    </source>
</reference>
<feature type="transmembrane region" description="Helical" evidence="1">
    <location>
        <begin position="315"/>
        <end position="335"/>
    </location>
</feature>
<evidence type="ECO:0008006" key="4">
    <source>
        <dbReference type="Google" id="ProtNLM"/>
    </source>
</evidence>
<dbReference type="EMBL" id="KN839865">
    <property type="protein sequence ID" value="KIJ61102.1"/>
    <property type="molecule type" value="Genomic_DNA"/>
</dbReference>
<keyword evidence="1" id="KW-0812">Transmembrane</keyword>
<feature type="transmembrane region" description="Helical" evidence="1">
    <location>
        <begin position="29"/>
        <end position="52"/>
    </location>
</feature>
<dbReference type="Pfam" id="PF14494">
    <property type="entry name" value="DUF4436"/>
    <property type="match status" value="1"/>
</dbReference>
<accession>A0A0C9WBT8</accession>